<evidence type="ECO:0000313" key="3">
    <source>
        <dbReference type="Proteomes" id="UP001159363"/>
    </source>
</evidence>
<organism evidence="2 3">
    <name type="scientific">Dryococelus australis</name>
    <dbReference type="NCBI Taxonomy" id="614101"/>
    <lineage>
        <taxon>Eukaryota</taxon>
        <taxon>Metazoa</taxon>
        <taxon>Ecdysozoa</taxon>
        <taxon>Arthropoda</taxon>
        <taxon>Hexapoda</taxon>
        <taxon>Insecta</taxon>
        <taxon>Pterygota</taxon>
        <taxon>Neoptera</taxon>
        <taxon>Polyneoptera</taxon>
        <taxon>Phasmatodea</taxon>
        <taxon>Verophasmatodea</taxon>
        <taxon>Anareolatae</taxon>
        <taxon>Phasmatidae</taxon>
        <taxon>Eurycanthinae</taxon>
        <taxon>Dryococelus</taxon>
    </lineage>
</organism>
<proteinExistence type="predicted"/>
<gene>
    <name evidence="2" type="ORF">PR048_023536</name>
</gene>
<sequence>MEGQMVINMFQTMERMEPAMNVQFNTSPNWMKEHHRCNRQSNQWPSKVNTRSHQFGYQHQTTADTLSEASNSNVARCNSNRKDCT</sequence>
<accession>A0ABQ9GUD4</accession>
<feature type="region of interest" description="Disordered" evidence="1">
    <location>
        <begin position="63"/>
        <end position="85"/>
    </location>
</feature>
<protein>
    <submittedName>
        <fullName evidence="2">Uncharacterized protein</fullName>
    </submittedName>
</protein>
<feature type="compositionally biased region" description="Polar residues" evidence="1">
    <location>
        <begin position="63"/>
        <end position="78"/>
    </location>
</feature>
<reference evidence="2 3" key="1">
    <citation type="submission" date="2023-02" db="EMBL/GenBank/DDBJ databases">
        <title>LHISI_Scaffold_Assembly.</title>
        <authorList>
            <person name="Stuart O.P."/>
            <person name="Cleave R."/>
            <person name="Magrath M.J.L."/>
            <person name="Mikheyev A.S."/>
        </authorList>
    </citation>
    <scope>NUCLEOTIDE SEQUENCE [LARGE SCALE GENOMIC DNA]</scope>
    <source>
        <strain evidence="2">Daus_M_001</strain>
        <tissue evidence="2">Leg muscle</tissue>
    </source>
</reference>
<keyword evidence="3" id="KW-1185">Reference proteome</keyword>
<dbReference type="EMBL" id="JARBHB010000009">
    <property type="protein sequence ID" value="KAJ8875640.1"/>
    <property type="molecule type" value="Genomic_DNA"/>
</dbReference>
<dbReference type="Proteomes" id="UP001159363">
    <property type="component" value="Chromosome 8"/>
</dbReference>
<evidence type="ECO:0000256" key="1">
    <source>
        <dbReference type="SAM" id="MobiDB-lite"/>
    </source>
</evidence>
<evidence type="ECO:0000313" key="2">
    <source>
        <dbReference type="EMBL" id="KAJ8875640.1"/>
    </source>
</evidence>
<name>A0ABQ9GUD4_9NEOP</name>
<comment type="caution">
    <text evidence="2">The sequence shown here is derived from an EMBL/GenBank/DDBJ whole genome shotgun (WGS) entry which is preliminary data.</text>
</comment>